<feature type="transmembrane region" description="Helical" evidence="1">
    <location>
        <begin position="138"/>
        <end position="159"/>
    </location>
</feature>
<evidence type="ECO:0000313" key="2">
    <source>
        <dbReference type="EMBL" id="SEG29039.1"/>
    </source>
</evidence>
<evidence type="ECO:0000256" key="1">
    <source>
        <dbReference type="SAM" id="Phobius"/>
    </source>
</evidence>
<sequence length="175" mass="18185">MSTLTQAMVINAAVLFAVLEADLGPHRKIGAFRILRPVLLSGAIVPLFVASPATHGDGLGLEVVAVVAGVVAGLCAAGLTHVYVSPRTGRPVSRTGVPYAALWVGVIGARAAFSYGSAHWFTTQLGNWMMHHQVTSDAITDSLLLMAVAMTLTRTLTLATQAGALRRRSAVAVSA</sequence>
<keyword evidence="1" id="KW-0472">Membrane</keyword>
<feature type="transmembrane region" description="Helical" evidence="1">
    <location>
        <begin position="35"/>
        <end position="53"/>
    </location>
</feature>
<dbReference type="Proteomes" id="UP000236754">
    <property type="component" value="Unassembled WGS sequence"/>
</dbReference>
<name>A0A1H5YXN3_9ACTN</name>
<evidence type="ECO:0000313" key="3">
    <source>
        <dbReference type="Proteomes" id="UP000236754"/>
    </source>
</evidence>
<feature type="transmembrane region" description="Helical" evidence="1">
    <location>
        <begin position="59"/>
        <end position="84"/>
    </location>
</feature>
<proteinExistence type="predicted"/>
<accession>A0A1H5YXN3</accession>
<dbReference type="AlphaFoldDB" id="A0A1H5YXN3"/>
<reference evidence="2 3" key="1">
    <citation type="submission" date="2016-10" db="EMBL/GenBank/DDBJ databases">
        <authorList>
            <person name="de Groot N.N."/>
        </authorList>
    </citation>
    <scope>NUCLEOTIDE SEQUENCE [LARGE SCALE GENOMIC DNA]</scope>
    <source>
        <strain evidence="2 3">CGMCC 4.2023</strain>
    </source>
</reference>
<feature type="transmembrane region" description="Helical" evidence="1">
    <location>
        <begin position="96"/>
        <end position="118"/>
    </location>
</feature>
<dbReference type="RefSeq" id="WP_103885503.1">
    <property type="nucleotide sequence ID" value="NZ_FNVU01000004.1"/>
</dbReference>
<gene>
    <name evidence="2" type="ORF">SAMN05216223_104212</name>
</gene>
<dbReference type="EMBL" id="FNVU01000004">
    <property type="protein sequence ID" value="SEG29039.1"/>
    <property type="molecule type" value="Genomic_DNA"/>
</dbReference>
<protein>
    <submittedName>
        <fullName evidence="2">Uncharacterized protein</fullName>
    </submittedName>
</protein>
<organism evidence="2 3">
    <name type="scientific">Actinacidiphila yanglinensis</name>
    <dbReference type="NCBI Taxonomy" id="310779"/>
    <lineage>
        <taxon>Bacteria</taxon>
        <taxon>Bacillati</taxon>
        <taxon>Actinomycetota</taxon>
        <taxon>Actinomycetes</taxon>
        <taxon>Kitasatosporales</taxon>
        <taxon>Streptomycetaceae</taxon>
        <taxon>Actinacidiphila</taxon>
    </lineage>
</organism>
<keyword evidence="1" id="KW-1133">Transmembrane helix</keyword>
<keyword evidence="1" id="KW-0812">Transmembrane</keyword>
<keyword evidence="3" id="KW-1185">Reference proteome</keyword>
<dbReference type="OrthoDB" id="3700731at2"/>